<sequence length="108" mass="12282">QGQIPNISHTGLHILSSIYAARNSTYKLNVHSNIAETDLKNNITTIIEMFMETTKDFENHECLKLKESEMGRITSNNCYAVICDQIIRYYGYDYQVVVGERAYLAAGL</sequence>
<evidence type="ECO:0000313" key="1">
    <source>
        <dbReference type="EMBL" id="CAD7657451.1"/>
    </source>
</evidence>
<proteinExistence type="predicted"/>
<feature type="non-terminal residue" evidence="1">
    <location>
        <position position="1"/>
    </location>
</feature>
<accession>A0A7R9MC30</accession>
<organism evidence="1">
    <name type="scientific">Oppiella nova</name>
    <dbReference type="NCBI Taxonomy" id="334625"/>
    <lineage>
        <taxon>Eukaryota</taxon>
        <taxon>Metazoa</taxon>
        <taxon>Ecdysozoa</taxon>
        <taxon>Arthropoda</taxon>
        <taxon>Chelicerata</taxon>
        <taxon>Arachnida</taxon>
        <taxon>Acari</taxon>
        <taxon>Acariformes</taxon>
        <taxon>Sarcoptiformes</taxon>
        <taxon>Oribatida</taxon>
        <taxon>Brachypylina</taxon>
        <taxon>Oppioidea</taxon>
        <taxon>Oppiidae</taxon>
        <taxon>Oppiella</taxon>
    </lineage>
</organism>
<dbReference type="EMBL" id="OC927834">
    <property type="protein sequence ID" value="CAD7657451.1"/>
    <property type="molecule type" value="Genomic_DNA"/>
</dbReference>
<name>A0A7R9MC30_9ACAR</name>
<dbReference type="EMBL" id="CAJPVJ010013009">
    <property type="protein sequence ID" value="CAG2174637.1"/>
    <property type="molecule type" value="Genomic_DNA"/>
</dbReference>
<protein>
    <submittedName>
        <fullName evidence="1">Uncharacterized protein</fullName>
    </submittedName>
</protein>
<keyword evidence="2" id="KW-1185">Reference proteome</keyword>
<dbReference type="AlphaFoldDB" id="A0A7R9MC30"/>
<dbReference type="Proteomes" id="UP000728032">
    <property type="component" value="Unassembled WGS sequence"/>
</dbReference>
<evidence type="ECO:0000313" key="2">
    <source>
        <dbReference type="Proteomes" id="UP000728032"/>
    </source>
</evidence>
<gene>
    <name evidence="1" type="ORF">ONB1V03_LOCUS14081</name>
</gene>
<reference evidence="1" key="1">
    <citation type="submission" date="2020-11" db="EMBL/GenBank/DDBJ databases">
        <authorList>
            <person name="Tran Van P."/>
        </authorList>
    </citation>
    <scope>NUCLEOTIDE SEQUENCE</scope>
</reference>